<keyword evidence="8" id="KW-1133">Transmembrane helix</keyword>
<evidence type="ECO:0000313" key="15">
    <source>
        <dbReference type="EMBL" id="CAL1711926.1"/>
    </source>
</evidence>
<keyword evidence="16" id="KW-1185">Reference proteome</keyword>
<dbReference type="PRINTS" id="PR00463">
    <property type="entry name" value="EP450I"/>
</dbReference>
<gene>
    <name evidence="15" type="ORF">GFSPODELE1_LOCUS8569</name>
</gene>
<evidence type="ECO:0000256" key="4">
    <source>
        <dbReference type="ARBA" id="ARBA00010617"/>
    </source>
</evidence>
<evidence type="ECO:0000256" key="6">
    <source>
        <dbReference type="ARBA" id="ARBA00022692"/>
    </source>
</evidence>
<evidence type="ECO:0000256" key="9">
    <source>
        <dbReference type="ARBA" id="ARBA00023002"/>
    </source>
</evidence>
<evidence type="ECO:0000256" key="14">
    <source>
        <dbReference type="SAM" id="SignalP"/>
    </source>
</evidence>
<keyword evidence="7 13" id="KW-0479">Metal-binding</keyword>
<dbReference type="CDD" id="cd11065">
    <property type="entry name" value="CYP64-like"/>
    <property type="match status" value="1"/>
</dbReference>
<organism evidence="15 16">
    <name type="scientific">Somion occarium</name>
    <dbReference type="NCBI Taxonomy" id="3059160"/>
    <lineage>
        <taxon>Eukaryota</taxon>
        <taxon>Fungi</taxon>
        <taxon>Dikarya</taxon>
        <taxon>Basidiomycota</taxon>
        <taxon>Agaricomycotina</taxon>
        <taxon>Agaricomycetes</taxon>
        <taxon>Polyporales</taxon>
        <taxon>Cerrenaceae</taxon>
        <taxon>Somion</taxon>
    </lineage>
</organism>
<keyword evidence="14" id="KW-0732">Signal</keyword>
<feature type="signal peptide" evidence="14">
    <location>
        <begin position="1"/>
        <end position="17"/>
    </location>
</feature>
<keyword evidence="9 13" id="KW-0560">Oxidoreductase</keyword>
<dbReference type="InterPro" id="IPR001128">
    <property type="entry name" value="Cyt_P450"/>
</dbReference>
<comment type="pathway">
    <text evidence="3">Secondary metabolite biosynthesis.</text>
</comment>
<comment type="cofactor">
    <cofactor evidence="1">
        <name>heme</name>
        <dbReference type="ChEBI" id="CHEBI:30413"/>
    </cofactor>
</comment>
<accession>A0ABP1DVU0</accession>
<keyword evidence="12" id="KW-0472">Membrane</keyword>
<dbReference type="InterPro" id="IPR036396">
    <property type="entry name" value="Cyt_P450_sf"/>
</dbReference>
<evidence type="ECO:0000256" key="7">
    <source>
        <dbReference type="ARBA" id="ARBA00022723"/>
    </source>
</evidence>
<dbReference type="InterPro" id="IPR002401">
    <property type="entry name" value="Cyt_P450_E_grp-I"/>
</dbReference>
<dbReference type="EMBL" id="OZ037949">
    <property type="protein sequence ID" value="CAL1711926.1"/>
    <property type="molecule type" value="Genomic_DNA"/>
</dbReference>
<comment type="subcellular location">
    <subcellularLocation>
        <location evidence="2">Membrane</location>
        <topology evidence="2">Single-pass membrane protein</topology>
    </subcellularLocation>
</comment>
<evidence type="ECO:0000256" key="10">
    <source>
        <dbReference type="ARBA" id="ARBA00023004"/>
    </source>
</evidence>
<dbReference type="SUPFAM" id="SSF48264">
    <property type="entry name" value="Cytochrome P450"/>
    <property type="match status" value="1"/>
</dbReference>
<evidence type="ECO:0008006" key="17">
    <source>
        <dbReference type="Google" id="ProtNLM"/>
    </source>
</evidence>
<feature type="chain" id="PRO_5047160845" description="Cytochrome P450" evidence="14">
    <location>
        <begin position="18"/>
        <end position="506"/>
    </location>
</feature>
<dbReference type="InterPro" id="IPR050364">
    <property type="entry name" value="Cytochrome_P450_fung"/>
</dbReference>
<dbReference type="Gene3D" id="1.10.630.10">
    <property type="entry name" value="Cytochrome P450"/>
    <property type="match status" value="1"/>
</dbReference>
<keyword evidence="6" id="KW-0812">Transmembrane</keyword>
<keyword evidence="5 13" id="KW-0349">Heme</keyword>
<evidence type="ECO:0000256" key="13">
    <source>
        <dbReference type="RuleBase" id="RU000461"/>
    </source>
</evidence>
<reference evidence="16" key="1">
    <citation type="submission" date="2024-04" db="EMBL/GenBank/DDBJ databases">
        <authorList>
            <person name="Shaw F."/>
            <person name="Minotto A."/>
        </authorList>
    </citation>
    <scope>NUCLEOTIDE SEQUENCE [LARGE SCALE GENOMIC DNA]</scope>
</reference>
<dbReference type="PROSITE" id="PS00086">
    <property type="entry name" value="CYTOCHROME_P450"/>
    <property type="match status" value="1"/>
</dbReference>
<keyword evidence="11 13" id="KW-0503">Monooxygenase</keyword>
<evidence type="ECO:0000256" key="12">
    <source>
        <dbReference type="ARBA" id="ARBA00023136"/>
    </source>
</evidence>
<dbReference type="InterPro" id="IPR017972">
    <property type="entry name" value="Cyt_P450_CS"/>
</dbReference>
<evidence type="ECO:0000256" key="11">
    <source>
        <dbReference type="ARBA" id="ARBA00023033"/>
    </source>
</evidence>
<evidence type="ECO:0000256" key="3">
    <source>
        <dbReference type="ARBA" id="ARBA00005179"/>
    </source>
</evidence>
<proteinExistence type="inferred from homology"/>
<comment type="similarity">
    <text evidence="4 13">Belongs to the cytochrome P450 family.</text>
</comment>
<evidence type="ECO:0000256" key="5">
    <source>
        <dbReference type="ARBA" id="ARBA00022617"/>
    </source>
</evidence>
<sequence length="506" mass="57663">MAFPWTLLFALAIIVIAGNFAFKRPKYPPGPRKHWLLGNLYDIPRHVDWDKLLAWKREFGDLVYLTAFGKSVLVLNSHTAVKDLLDKRAKNFSHRPQTVMAGELFGLGKSMALFEYNERYRELRKLTQQAFSPDGLRKYQDVQLDIVKLFLDSLRKDPNDFRIQTRLAVSRTILAVTYGMPVKLADEGYIADAELTTKTVTMATFPGAYLVDLLPFLKYLPSWFPGAGFKKEGEYGYKLISKHVTRPFNYVREKLAEGIEHPSFVSDLLSGSENVRRHNIIEDERWLEDVKWAAGGMFSAGVDTSYATILVFFILMARHPDVQERARAEIDAVTGGRRPVTSEDRSKLPYSAAVMKEVTRWHVVVPTGLFRRSGDSEVYNGQLIPANTIVVPCIWSLSQEVEDPERFDPERFLHDNKTPNPYEYIFGFGRRICPGRYLAEHFIFLLTANLLTFYNISIPKACPEGLASPSDVTFTRTLTSYPEPFACDIRPRSERHAEDVAAMVAD</sequence>
<dbReference type="Proteomes" id="UP001497453">
    <property type="component" value="Chromosome 6"/>
</dbReference>
<evidence type="ECO:0000256" key="1">
    <source>
        <dbReference type="ARBA" id="ARBA00001971"/>
    </source>
</evidence>
<dbReference type="PANTHER" id="PTHR46300:SF7">
    <property type="entry name" value="P450, PUTATIVE (EUROFUNG)-RELATED"/>
    <property type="match status" value="1"/>
</dbReference>
<dbReference type="PANTHER" id="PTHR46300">
    <property type="entry name" value="P450, PUTATIVE (EUROFUNG)-RELATED-RELATED"/>
    <property type="match status" value="1"/>
</dbReference>
<dbReference type="Pfam" id="PF00067">
    <property type="entry name" value="p450"/>
    <property type="match status" value="1"/>
</dbReference>
<keyword evidence="10 13" id="KW-0408">Iron</keyword>
<name>A0ABP1DVU0_9APHY</name>
<evidence type="ECO:0000313" key="16">
    <source>
        <dbReference type="Proteomes" id="UP001497453"/>
    </source>
</evidence>
<evidence type="ECO:0000256" key="2">
    <source>
        <dbReference type="ARBA" id="ARBA00004167"/>
    </source>
</evidence>
<evidence type="ECO:0000256" key="8">
    <source>
        <dbReference type="ARBA" id="ARBA00022989"/>
    </source>
</evidence>
<protein>
    <recommendedName>
        <fullName evidence="17">Cytochrome P450</fullName>
    </recommendedName>
</protein>